<dbReference type="InterPro" id="IPR006441">
    <property type="entry name" value="Phage_P2_GpN"/>
</dbReference>
<feature type="region of interest" description="Disordered" evidence="1">
    <location>
        <begin position="345"/>
        <end position="375"/>
    </location>
</feature>
<accession>A0AA95GHT3</accession>
<dbReference type="Pfam" id="PF05125">
    <property type="entry name" value="Phage_cap_P2"/>
    <property type="match status" value="1"/>
</dbReference>
<dbReference type="RefSeq" id="WP_280630112.1">
    <property type="nucleotide sequence ID" value="NZ_CP123498.1"/>
</dbReference>
<evidence type="ECO:0000313" key="2">
    <source>
        <dbReference type="EMBL" id="WGL96668.1"/>
    </source>
</evidence>
<evidence type="ECO:0000256" key="1">
    <source>
        <dbReference type="SAM" id="MobiDB-lite"/>
    </source>
</evidence>
<name>A0AA95GHT3_9GAMM</name>
<dbReference type="AlphaFoldDB" id="A0AA95GHT3"/>
<organism evidence="2 3">
    <name type="scientific">Arsenophonus nasoniae</name>
    <name type="common">son-killer infecting Nasonia vitripennis</name>
    <dbReference type="NCBI Taxonomy" id="638"/>
    <lineage>
        <taxon>Bacteria</taxon>
        <taxon>Pseudomonadati</taxon>
        <taxon>Pseudomonadota</taxon>
        <taxon>Gammaproteobacteria</taxon>
        <taxon>Enterobacterales</taxon>
        <taxon>Morganellaceae</taxon>
        <taxon>Arsenophonus</taxon>
    </lineage>
</organism>
<protein>
    <submittedName>
        <fullName evidence="2">Phage major capsid protein, P2 family</fullName>
    </submittedName>
</protein>
<dbReference type="Proteomes" id="UP001177597">
    <property type="component" value="Chromosome"/>
</dbReference>
<sequence>MRKETRTQFNAYLTRLGELYGVAPMEFATTKVDIEPAKAQRLESKIQESAAFLKKINMVPVKAQTGEKIGLGIGTTIASTTDTTAKEREPIDPTQLSQQEYHCYQTNFDTAIRYAKLDAWAIFNDFQRRIRDAIIRRQALDRIMIGWNGVKREKTSDRTKYPKLEDVNVGWLQKMRLEAPEHVLGSTTDKATGKTTAQPIKVGPGGDYENLDALVMQAVDEGIAEVYQDDTELVVICGRKLLADKYFPIVNQAQPNTEMLAADMIISQKRLGGLPAVRVPSFPQNAMLVTRLDNLSIYWQIDSRRRQVKDKPERDRIENYESVNEDYLVEDYDCAALVENIELVKARPEPKPDPNPGEKQAIIPEETQTPPVNEG</sequence>
<dbReference type="EMBL" id="CP123498">
    <property type="protein sequence ID" value="WGL96668.1"/>
    <property type="molecule type" value="Genomic_DNA"/>
</dbReference>
<feature type="compositionally biased region" description="Polar residues" evidence="1">
    <location>
        <begin position="366"/>
        <end position="375"/>
    </location>
</feature>
<evidence type="ECO:0000313" key="3">
    <source>
        <dbReference type="Proteomes" id="UP001177597"/>
    </source>
</evidence>
<proteinExistence type="predicted"/>
<reference evidence="2" key="1">
    <citation type="submission" date="2023-04" db="EMBL/GenBank/DDBJ databases">
        <title>Genome dynamics across the evolutionary transition to endosymbiosis.</title>
        <authorList>
            <person name="Siozios S."/>
            <person name="Nadal-Jimenez P."/>
            <person name="Azagi T."/>
            <person name="Sprong H."/>
            <person name="Frost C.L."/>
            <person name="Parratt S.R."/>
            <person name="Taylor G."/>
            <person name="Brettell L."/>
            <person name="Lew K.C."/>
            <person name="Croft L."/>
            <person name="King K.C."/>
            <person name="Brockhurst M.A."/>
            <person name="Hypsa V."/>
            <person name="Novakova E."/>
            <person name="Darby A.C."/>
            <person name="Hurst G.D.D."/>
        </authorList>
    </citation>
    <scope>NUCLEOTIDE SEQUENCE</scope>
    <source>
        <strain evidence="2">AIh</strain>
    </source>
</reference>
<dbReference type="NCBIfam" id="TIGR01551">
    <property type="entry name" value="major_capsid_P2"/>
    <property type="match status" value="1"/>
</dbReference>
<gene>
    <name evidence="2" type="ORF">QE207_09120</name>
</gene>